<accession>A0ABR1NNH2</accession>
<dbReference type="EMBL" id="JAKNSF020000182">
    <property type="protein sequence ID" value="KAK7708667.1"/>
    <property type="molecule type" value="Genomic_DNA"/>
</dbReference>
<keyword evidence="4" id="KW-1185">Reference proteome</keyword>
<dbReference type="Proteomes" id="UP001430848">
    <property type="component" value="Unassembled WGS sequence"/>
</dbReference>
<organism evidence="3 4">
    <name type="scientific">Diaporthe eres</name>
    <name type="common">Phomopsis oblonga</name>
    <dbReference type="NCBI Taxonomy" id="83184"/>
    <lineage>
        <taxon>Eukaryota</taxon>
        <taxon>Fungi</taxon>
        <taxon>Dikarya</taxon>
        <taxon>Ascomycota</taxon>
        <taxon>Pezizomycotina</taxon>
        <taxon>Sordariomycetes</taxon>
        <taxon>Sordariomycetidae</taxon>
        <taxon>Diaporthales</taxon>
        <taxon>Diaporthaceae</taxon>
        <taxon>Diaporthe</taxon>
        <taxon>Diaporthe eres species complex</taxon>
    </lineage>
</organism>
<evidence type="ECO:0000313" key="3">
    <source>
        <dbReference type="EMBL" id="KAK7708667.1"/>
    </source>
</evidence>
<evidence type="ECO:0000313" key="4">
    <source>
        <dbReference type="Proteomes" id="UP001430848"/>
    </source>
</evidence>
<evidence type="ECO:0000256" key="1">
    <source>
        <dbReference type="SAM" id="MobiDB-lite"/>
    </source>
</evidence>
<reference evidence="3 4" key="1">
    <citation type="submission" date="2024-02" db="EMBL/GenBank/DDBJ databases">
        <title>De novo assembly and annotation of 12 fungi associated with fruit tree decline syndrome in Ontario, Canada.</title>
        <authorList>
            <person name="Sulman M."/>
            <person name="Ellouze W."/>
            <person name="Ilyukhin E."/>
        </authorList>
    </citation>
    <scope>NUCLEOTIDE SEQUENCE [LARGE SCALE GENOMIC DNA]</scope>
    <source>
        <strain evidence="3 4">M169</strain>
    </source>
</reference>
<dbReference type="Pfam" id="PF24864">
    <property type="entry name" value="DUF7730"/>
    <property type="match status" value="1"/>
</dbReference>
<name>A0ABR1NNH2_DIAER</name>
<dbReference type="InterPro" id="IPR056632">
    <property type="entry name" value="DUF7730"/>
</dbReference>
<proteinExistence type="predicted"/>
<evidence type="ECO:0000259" key="2">
    <source>
        <dbReference type="Pfam" id="PF24864"/>
    </source>
</evidence>
<feature type="domain" description="DUF7730" evidence="2">
    <location>
        <begin position="115"/>
        <end position="211"/>
    </location>
</feature>
<sequence>IRRAIYQQLWLDCGLTQHIFAIRKLSYLLSFPCILSPEDLNKEPGPQGVPDTPNDAAAGARGDPEGIPEPPDSTPWCAHYACFGSRMQKWNNSFAEMHSAIYTWGEGPGRTDLRGSAVLTTFLVCKGMYQEASESLFSSMRFSFTTVRAMDLFLSEVPRALVSRIQAVDVQLRLTLHPRRRGASIPQKHELEPLYALTRELDGLRKFEVLLPTNCEDDSEVGYGGAPDSLQDALFNVRVVPPGWHGGDDCQCFWSSL</sequence>
<feature type="non-terminal residue" evidence="3">
    <location>
        <position position="1"/>
    </location>
</feature>
<comment type="caution">
    <text evidence="3">The sequence shown here is derived from an EMBL/GenBank/DDBJ whole genome shotgun (WGS) entry which is preliminary data.</text>
</comment>
<gene>
    <name evidence="3" type="ORF">SLS63_013473</name>
</gene>
<feature type="region of interest" description="Disordered" evidence="1">
    <location>
        <begin position="42"/>
        <end position="71"/>
    </location>
</feature>
<protein>
    <recommendedName>
        <fullName evidence="2">DUF7730 domain-containing protein</fullName>
    </recommendedName>
</protein>